<gene>
    <name evidence="1" type="ORF">BaRGS_00008657</name>
</gene>
<dbReference type="EMBL" id="JACVVK020000039">
    <property type="protein sequence ID" value="KAK7500110.1"/>
    <property type="molecule type" value="Genomic_DNA"/>
</dbReference>
<protein>
    <submittedName>
        <fullName evidence="1">Uncharacterized protein</fullName>
    </submittedName>
</protein>
<evidence type="ECO:0000313" key="2">
    <source>
        <dbReference type="Proteomes" id="UP001519460"/>
    </source>
</evidence>
<name>A0ABD0LKY2_9CAEN</name>
<evidence type="ECO:0000313" key="1">
    <source>
        <dbReference type="EMBL" id="KAK7500110.1"/>
    </source>
</evidence>
<reference evidence="1 2" key="1">
    <citation type="journal article" date="2023" name="Sci. Data">
        <title>Genome assembly of the Korean intertidal mud-creeper Batillaria attramentaria.</title>
        <authorList>
            <person name="Patra A.K."/>
            <person name="Ho P.T."/>
            <person name="Jun S."/>
            <person name="Lee S.J."/>
            <person name="Kim Y."/>
            <person name="Won Y.J."/>
        </authorList>
    </citation>
    <scope>NUCLEOTIDE SEQUENCE [LARGE SCALE GENOMIC DNA]</scope>
    <source>
        <strain evidence="1">Wonlab-2016</strain>
    </source>
</reference>
<keyword evidence="2" id="KW-1185">Reference proteome</keyword>
<accession>A0ABD0LKY2</accession>
<proteinExistence type="predicted"/>
<sequence length="258" mass="29287">MLYSKSVHPVLAAGKENPLSIVLAAVLLVATCDVTSGQGSLASRQRFFSRVVGKPQATCDWVQNPSKLKELRWKEQVDLCFESGPHQDVAIALQNDPAANEFLNYLVQCYNYGDQSYYNPWNQKFYTQDLCPVRPRPVEMVWRWNHIDRKQDHCYIVKPEVQRVHMAQCGDGSNHPDSQKCKRDEYSYFQGNYYCVPDGYVQRTVLVYCPWDPEVQCIPAQVRIPTGCSCKQYTCDKFRASAAGSFAGLGSLTARLHG</sequence>
<comment type="caution">
    <text evidence="1">The sequence shown here is derived from an EMBL/GenBank/DDBJ whole genome shotgun (WGS) entry which is preliminary data.</text>
</comment>
<organism evidence="1 2">
    <name type="scientific">Batillaria attramentaria</name>
    <dbReference type="NCBI Taxonomy" id="370345"/>
    <lineage>
        <taxon>Eukaryota</taxon>
        <taxon>Metazoa</taxon>
        <taxon>Spiralia</taxon>
        <taxon>Lophotrochozoa</taxon>
        <taxon>Mollusca</taxon>
        <taxon>Gastropoda</taxon>
        <taxon>Caenogastropoda</taxon>
        <taxon>Sorbeoconcha</taxon>
        <taxon>Cerithioidea</taxon>
        <taxon>Batillariidae</taxon>
        <taxon>Batillaria</taxon>
    </lineage>
</organism>
<dbReference type="AlphaFoldDB" id="A0ABD0LKY2"/>
<dbReference type="Proteomes" id="UP001519460">
    <property type="component" value="Unassembled WGS sequence"/>
</dbReference>